<dbReference type="OrthoDB" id="1122560at2"/>
<organism evidence="2 3">
    <name type="scientific">Ancylomarina subtilis</name>
    <dbReference type="NCBI Taxonomy" id="1639035"/>
    <lineage>
        <taxon>Bacteria</taxon>
        <taxon>Pseudomonadati</taxon>
        <taxon>Bacteroidota</taxon>
        <taxon>Bacteroidia</taxon>
        <taxon>Marinilabiliales</taxon>
        <taxon>Marinifilaceae</taxon>
        <taxon>Ancylomarina</taxon>
    </lineage>
</organism>
<dbReference type="AlphaFoldDB" id="A0A4Q7VHJ4"/>
<comment type="caution">
    <text evidence="2">The sequence shown here is derived from an EMBL/GenBank/DDBJ whole genome shotgun (WGS) entry which is preliminary data.</text>
</comment>
<dbReference type="InterPro" id="IPR035205">
    <property type="entry name" value="DUF5320"/>
</dbReference>
<evidence type="ECO:0000256" key="1">
    <source>
        <dbReference type="SAM" id="MobiDB-lite"/>
    </source>
</evidence>
<proteinExistence type="predicted"/>
<dbReference type="RefSeq" id="WP_130305511.1">
    <property type="nucleotide sequence ID" value="NZ_SHKN01000001.1"/>
</dbReference>
<gene>
    <name evidence="2" type="ORF">EV201_0176</name>
</gene>
<protein>
    <submittedName>
        <fullName evidence="2">Uncharacterized protein</fullName>
    </submittedName>
</protein>
<keyword evidence="3" id="KW-1185">Reference proteome</keyword>
<feature type="region of interest" description="Disordered" evidence="1">
    <location>
        <begin position="1"/>
        <end position="60"/>
    </location>
</feature>
<name>A0A4Q7VHJ4_9BACT</name>
<feature type="compositionally biased region" description="Basic residues" evidence="1">
    <location>
        <begin position="49"/>
        <end position="60"/>
    </location>
</feature>
<feature type="compositionally biased region" description="Gly residues" evidence="1">
    <location>
        <begin position="8"/>
        <end position="20"/>
    </location>
</feature>
<evidence type="ECO:0000313" key="3">
    <source>
        <dbReference type="Proteomes" id="UP000293562"/>
    </source>
</evidence>
<accession>A0A4Q7VHJ4</accession>
<dbReference type="Proteomes" id="UP000293562">
    <property type="component" value="Unassembled WGS sequence"/>
</dbReference>
<feature type="compositionally biased region" description="Basic and acidic residues" evidence="1">
    <location>
        <begin position="29"/>
        <end position="40"/>
    </location>
</feature>
<sequence>MPRFDGMGPEGKGPQSGRGLGKCNANKKRMAEHTDDENPKETNNLGLGRSRRNQRRGKAN</sequence>
<dbReference type="EMBL" id="SHKN01000001">
    <property type="protein sequence ID" value="RZT95553.1"/>
    <property type="molecule type" value="Genomic_DNA"/>
</dbReference>
<dbReference type="Pfam" id="PF17253">
    <property type="entry name" value="DUF5320"/>
    <property type="match status" value="1"/>
</dbReference>
<evidence type="ECO:0000313" key="2">
    <source>
        <dbReference type="EMBL" id="RZT95553.1"/>
    </source>
</evidence>
<reference evidence="2 3" key="1">
    <citation type="submission" date="2019-02" db="EMBL/GenBank/DDBJ databases">
        <title>Genomic Encyclopedia of Type Strains, Phase IV (KMG-IV): sequencing the most valuable type-strain genomes for metagenomic binning, comparative biology and taxonomic classification.</title>
        <authorList>
            <person name="Goeker M."/>
        </authorList>
    </citation>
    <scope>NUCLEOTIDE SEQUENCE [LARGE SCALE GENOMIC DNA]</scope>
    <source>
        <strain evidence="2 3">DSM 28825</strain>
    </source>
</reference>